<organism evidence="6 7">
    <name type="scientific">Parvularcula marina</name>
    <dbReference type="NCBI Taxonomy" id="2292771"/>
    <lineage>
        <taxon>Bacteria</taxon>
        <taxon>Pseudomonadati</taxon>
        <taxon>Pseudomonadota</taxon>
        <taxon>Alphaproteobacteria</taxon>
        <taxon>Parvularculales</taxon>
        <taxon>Parvularculaceae</taxon>
        <taxon>Parvularcula</taxon>
    </lineage>
</organism>
<name>A0A371RI67_9PROT</name>
<dbReference type="PRINTS" id="PR00038">
    <property type="entry name" value="HTHLUXR"/>
</dbReference>
<proteinExistence type="predicted"/>
<feature type="domain" description="HTH luxR-type" evidence="5">
    <location>
        <begin position="62"/>
        <end position="127"/>
    </location>
</feature>
<dbReference type="Proteomes" id="UP000264589">
    <property type="component" value="Unassembled WGS sequence"/>
</dbReference>
<keyword evidence="2" id="KW-0238">DNA-binding</keyword>
<dbReference type="InParanoid" id="A0A371RI67"/>
<dbReference type="PROSITE" id="PS00622">
    <property type="entry name" value="HTH_LUXR_1"/>
    <property type="match status" value="1"/>
</dbReference>
<protein>
    <submittedName>
        <fullName evidence="6">LuxR family transcriptional regulator</fullName>
    </submittedName>
</protein>
<dbReference type="InterPro" id="IPR036388">
    <property type="entry name" value="WH-like_DNA-bd_sf"/>
</dbReference>
<dbReference type="CDD" id="cd06170">
    <property type="entry name" value="LuxR_C_like"/>
    <property type="match status" value="1"/>
</dbReference>
<dbReference type="PANTHER" id="PTHR44688">
    <property type="entry name" value="DNA-BINDING TRANSCRIPTIONAL ACTIVATOR DEVR_DOSR"/>
    <property type="match status" value="1"/>
</dbReference>
<evidence type="ECO:0000313" key="6">
    <source>
        <dbReference type="EMBL" id="RFB05130.1"/>
    </source>
</evidence>
<dbReference type="SUPFAM" id="SSF46894">
    <property type="entry name" value="C-terminal effector domain of the bipartite response regulators"/>
    <property type="match status" value="1"/>
</dbReference>
<comment type="caution">
    <text evidence="6">The sequence shown here is derived from an EMBL/GenBank/DDBJ whole genome shotgun (WGS) entry which is preliminary data.</text>
</comment>
<dbReference type="OrthoDB" id="3170288at2"/>
<dbReference type="GO" id="GO:0006355">
    <property type="term" value="P:regulation of DNA-templated transcription"/>
    <property type="evidence" value="ECO:0007669"/>
    <property type="project" value="InterPro"/>
</dbReference>
<dbReference type="AlphaFoldDB" id="A0A371RI67"/>
<reference evidence="6 7" key="1">
    <citation type="submission" date="2018-08" db="EMBL/GenBank/DDBJ databases">
        <title>Parvularcula sp. SM1705, isolated from surface water of the South Sea China.</title>
        <authorList>
            <person name="Sun L."/>
        </authorList>
    </citation>
    <scope>NUCLEOTIDE SEQUENCE [LARGE SCALE GENOMIC DNA]</scope>
    <source>
        <strain evidence="6 7">SM1705</strain>
    </source>
</reference>
<dbReference type="InterPro" id="IPR016032">
    <property type="entry name" value="Sig_transdc_resp-reg_C-effctor"/>
</dbReference>
<accession>A0A371RI67</accession>
<evidence type="ECO:0000256" key="4">
    <source>
        <dbReference type="SAM" id="MobiDB-lite"/>
    </source>
</evidence>
<dbReference type="EMBL" id="QUQO01000001">
    <property type="protein sequence ID" value="RFB05130.1"/>
    <property type="molecule type" value="Genomic_DNA"/>
</dbReference>
<dbReference type="PROSITE" id="PS50043">
    <property type="entry name" value="HTH_LUXR_2"/>
    <property type="match status" value="1"/>
</dbReference>
<dbReference type="Pfam" id="PF00196">
    <property type="entry name" value="GerE"/>
    <property type="match status" value="1"/>
</dbReference>
<keyword evidence="3" id="KW-0804">Transcription</keyword>
<dbReference type="Gene3D" id="1.10.10.10">
    <property type="entry name" value="Winged helix-like DNA-binding domain superfamily/Winged helix DNA-binding domain"/>
    <property type="match status" value="1"/>
</dbReference>
<evidence type="ECO:0000256" key="1">
    <source>
        <dbReference type="ARBA" id="ARBA00023015"/>
    </source>
</evidence>
<evidence type="ECO:0000313" key="7">
    <source>
        <dbReference type="Proteomes" id="UP000264589"/>
    </source>
</evidence>
<dbReference type="PANTHER" id="PTHR44688:SF16">
    <property type="entry name" value="DNA-BINDING TRANSCRIPTIONAL ACTIVATOR DEVR_DOSR"/>
    <property type="match status" value="1"/>
</dbReference>
<evidence type="ECO:0000259" key="5">
    <source>
        <dbReference type="PROSITE" id="PS50043"/>
    </source>
</evidence>
<dbReference type="RefSeq" id="WP_116391761.1">
    <property type="nucleotide sequence ID" value="NZ_CAXQPM010000015.1"/>
</dbReference>
<keyword evidence="7" id="KW-1185">Reference proteome</keyword>
<gene>
    <name evidence="6" type="ORF">DX908_07610</name>
</gene>
<evidence type="ECO:0000256" key="2">
    <source>
        <dbReference type="ARBA" id="ARBA00023125"/>
    </source>
</evidence>
<dbReference type="SMART" id="SM00421">
    <property type="entry name" value="HTH_LUXR"/>
    <property type="match status" value="1"/>
</dbReference>
<dbReference type="InterPro" id="IPR000792">
    <property type="entry name" value="Tscrpt_reg_LuxR_C"/>
</dbReference>
<feature type="region of interest" description="Disordered" evidence="4">
    <location>
        <begin position="22"/>
        <end position="41"/>
    </location>
</feature>
<sequence length="138" mass="15412">MQALKTVAGSHYPTMIRRTDQTVAPTVHRPSWSPASENDNQLPAQDNWLQLGNMRIRVKRSMDDLGLRLSPRERQILLLTAQGEGVKSIARMLDISVHTVDTFRRRIYQKLGVSNAASAAAITLALCLDAEVEIEECD</sequence>
<keyword evidence="1" id="KW-0805">Transcription regulation</keyword>
<dbReference type="GO" id="GO:0003677">
    <property type="term" value="F:DNA binding"/>
    <property type="evidence" value="ECO:0007669"/>
    <property type="project" value="UniProtKB-KW"/>
</dbReference>
<evidence type="ECO:0000256" key="3">
    <source>
        <dbReference type="ARBA" id="ARBA00023163"/>
    </source>
</evidence>